<dbReference type="AlphaFoldDB" id="A0A7Z3GSR6"/>
<name>A0A7Z3GSR6_9PSED</name>
<proteinExistence type="predicted"/>
<dbReference type="EMBL" id="CP048833">
    <property type="protein sequence ID" value="QJP10475.1"/>
    <property type="molecule type" value="Genomic_DNA"/>
</dbReference>
<dbReference type="KEGG" id="pmui:G4G71_11035"/>
<gene>
    <name evidence="1" type="ORF">G4G71_11035</name>
    <name evidence="2" type="ORF">G4G71_22255</name>
</gene>
<organism evidence="2 3">
    <name type="scientific">Pseudomonas multiresinivorans</name>
    <dbReference type="NCBI Taxonomy" id="95301"/>
    <lineage>
        <taxon>Bacteria</taxon>
        <taxon>Pseudomonadati</taxon>
        <taxon>Pseudomonadota</taxon>
        <taxon>Gammaproteobacteria</taxon>
        <taxon>Pseudomonadales</taxon>
        <taxon>Pseudomonadaceae</taxon>
        <taxon>Pseudomonas</taxon>
    </lineage>
</organism>
<dbReference type="KEGG" id="pmui:G4G71_22255"/>
<keyword evidence="3" id="KW-1185">Reference proteome</keyword>
<dbReference type="RefSeq" id="WP_169937583.1">
    <property type="nucleotide sequence ID" value="NZ_CP048833.1"/>
</dbReference>
<sequence length="132" mass="14913">MRVGHEAPVNGTAAKVIKKGEHFDSRKKYGAVCIDLPLQVRAPTEGEMATSGFIDLRGVKFGRFTVLGMSAKKAARWVVRCDCGNWSLRTSRSIKNPSNDEDCCEECRHLLFLKREEIKRRTGKWADWSEIA</sequence>
<evidence type="ECO:0000313" key="2">
    <source>
        <dbReference type="EMBL" id="QJP10475.1"/>
    </source>
</evidence>
<evidence type="ECO:0000313" key="1">
    <source>
        <dbReference type="EMBL" id="QJP08382.1"/>
    </source>
</evidence>
<reference evidence="2 3" key="1">
    <citation type="submission" date="2020-02" db="EMBL/GenBank/DDBJ databases">
        <title>Complete genome sequence of Pseudomonas multiresinivorans ORNL1.</title>
        <authorList>
            <person name="Podar M."/>
        </authorList>
    </citation>
    <scope>NUCLEOTIDE SEQUENCE [LARGE SCALE GENOMIC DNA]</scope>
    <source>
        <strain evidence="2">Populi</strain>
        <strain evidence="3">populi</strain>
    </source>
</reference>
<evidence type="ECO:0000313" key="3">
    <source>
        <dbReference type="Proteomes" id="UP000502549"/>
    </source>
</evidence>
<dbReference type="Proteomes" id="UP000502549">
    <property type="component" value="Chromosome"/>
</dbReference>
<accession>A0A7Z3GSR6</accession>
<protein>
    <submittedName>
        <fullName evidence="2">Uncharacterized protein</fullName>
    </submittedName>
</protein>
<dbReference type="EMBL" id="CP048833">
    <property type="protein sequence ID" value="QJP08382.1"/>
    <property type="molecule type" value="Genomic_DNA"/>
</dbReference>